<organism evidence="1 2">
    <name type="scientific">Candidatus Mediterraneibacter faecipullorum</name>
    <dbReference type="NCBI Taxonomy" id="2838670"/>
    <lineage>
        <taxon>Bacteria</taxon>
        <taxon>Bacillati</taxon>
        <taxon>Bacillota</taxon>
        <taxon>Clostridia</taxon>
        <taxon>Lachnospirales</taxon>
        <taxon>Lachnospiraceae</taxon>
        <taxon>Mediterraneibacter</taxon>
    </lineage>
</organism>
<protein>
    <submittedName>
        <fullName evidence="1">Virulence RhuM family protein</fullName>
    </submittedName>
</protein>
<accession>A0A9D2NMH8</accession>
<dbReference type="InterPro" id="IPR011204">
    <property type="entry name" value="Virulence_RhuM-like"/>
</dbReference>
<dbReference type="Pfam" id="PF13310">
    <property type="entry name" value="Virulence_RhuM"/>
    <property type="match status" value="1"/>
</dbReference>
<dbReference type="PIRSF" id="PIRSF015268">
    <property type="entry name" value="Virulence_RhuM"/>
    <property type="match status" value="1"/>
</dbReference>
<dbReference type="PANTHER" id="PTHR35810">
    <property type="entry name" value="CYTOPLASMIC PROTEIN-RELATED"/>
    <property type="match status" value="1"/>
</dbReference>
<evidence type="ECO:0000313" key="1">
    <source>
        <dbReference type="EMBL" id="HJC33624.1"/>
    </source>
</evidence>
<gene>
    <name evidence="1" type="ORF">H9758_03425</name>
</gene>
<dbReference type="AlphaFoldDB" id="A0A9D2NMH8"/>
<proteinExistence type="predicted"/>
<sequence length="339" mass="39349">MENKIDISKNVESEIIIYQTEDGHTKIDVKFEDETVWLTQAQLCELYQTSKSNISEHIKHIFEEGELEENSVVRKFRTTAADGKKYNTIHYNLDMIISLGYRVKSKIATNFRRWATERLKEYMIKGFTMDDERLKNLGGGNYWKELLDRIRDIRSSEKVMYRQVLDLYATSVDYDPKSSESIAFFKMVQNKLHYAAHGHTAAEVIYERADASQPFMGLKSFSGDFPALKDIGIAKNYLNDEELKILNNIVSGYFDFAEIQAMRHHPMYMSDYVEHLDNVLKTTGEKVLQDAGTISHAQAIEKATEEYRKYQAQNLSPVEEEYLESIKNIQSIVKKKDNN</sequence>
<dbReference type="PANTHER" id="PTHR35810:SF1">
    <property type="entry name" value="CYTOPLASMIC PROTEIN"/>
    <property type="match status" value="1"/>
</dbReference>
<dbReference type="EMBL" id="DWWO01000040">
    <property type="protein sequence ID" value="HJC33624.1"/>
    <property type="molecule type" value="Genomic_DNA"/>
</dbReference>
<name>A0A9D2NMH8_9FIRM</name>
<reference evidence="1" key="1">
    <citation type="journal article" date="2021" name="PeerJ">
        <title>Extensive microbial diversity within the chicken gut microbiome revealed by metagenomics and culture.</title>
        <authorList>
            <person name="Gilroy R."/>
            <person name="Ravi A."/>
            <person name="Getino M."/>
            <person name="Pursley I."/>
            <person name="Horton D.L."/>
            <person name="Alikhan N.F."/>
            <person name="Baker D."/>
            <person name="Gharbi K."/>
            <person name="Hall N."/>
            <person name="Watson M."/>
            <person name="Adriaenssens E.M."/>
            <person name="Foster-Nyarko E."/>
            <person name="Jarju S."/>
            <person name="Secka A."/>
            <person name="Antonio M."/>
            <person name="Oren A."/>
            <person name="Chaudhuri R.R."/>
            <person name="La Ragione R."/>
            <person name="Hildebrand F."/>
            <person name="Pallen M.J."/>
        </authorList>
    </citation>
    <scope>NUCLEOTIDE SEQUENCE</scope>
    <source>
        <strain evidence="1">ChiW19-954</strain>
    </source>
</reference>
<comment type="caution">
    <text evidence="1">The sequence shown here is derived from an EMBL/GenBank/DDBJ whole genome shotgun (WGS) entry which is preliminary data.</text>
</comment>
<reference evidence="1" key="2">
    <citation type="submission" date="2021-04" db="EMBL/GenBank/DDBJ databases">
        <authorList>
            <person name="Gilroy R."/>
        </authorList>
    </citation>
    <scope>NUCLEOTIDE SEQUENCE</scope>
    <source>
        <strain evidence="1">ChiW19-954</strain>
    </source>
</reference>
<evidence type="ECO:0000313" key="2">
    <source>
        <dbReference type="Proteomes" id="UP000823890"/>
    </source>
</evidence>
<dbReference type="Proteomes" id="UP000823890">
    <property type="component" value="Unassembled WGS sequence"/>
</dbReference>